<gene>
    <name evidence="1" type="ORF">E2C01_053093</name>
</gene>
<reference evidence="1 2" key="1">
    <citation type="submission" date="2019-05" db="EMBL/GenBank/DDBJ databases">
        <title>Another draft genome of Portunus trituberculatus and its Hox gene families provides insights of decapod evolution.</title>
        <authorList>
            <person name="Jeong J.-H."/>
            <person name="Song I."/>
            <person name="Kim S."/>
            <person name="Choi T."/>
            <person name="Kim D."/>
            <person name="Ryu S."/>
            <person name="Kim W."/>
        </authorList>
    </citation>
    <scope>NUCLEOTIDE SEQUENCE [LARGE SCALE GENOMIC DNA]</scope>
    <source>
        <tissue evidence="1">Muscle</tissue>
    </source>
</reference>
<dbReference type="AlphaFoldDB" id="A0A5B7GPW2"/>
<evidence type="ECO:0000313" key="2">
    <source>
        <dbReference type="Proteomes" id="UP000324222"/>
    </source>
</evidence>
<comment type="caution">
    <text evidence="1">The sequence shown here is derived from an EMBL/GenBank/DDBJ whole genome shotgun (WGS) entry which is preliminary data.</text>
</comment>
<name>A0A5B7GPW2_PORTR</name>
<protein>
    <submittedName>
        <fullName evidence="1">Uncharacterized protein</fullName>
    </submittedName>
</protein>
<sequence>MGDCNFKEHLSGVSSITEQIRSKIFFAIASNSESLGRPNSFRCTSRLPAALGIPQRRRTR</sequence>
<dbReference type="Proteomes" id="UP000324222">
    <property type="component" value="Unassembled WGS sequence"/>
</dbReference>
<keyword evidence="2" id="KW-1185">Reference proteome</keyword>
<dbReference type="EMBL" id="VSRR010016230">
    <property type="protein sequence ID" value="MPC59078.1"/>
    <property type="molecule type" value="Genomic_DNA"/>
</dbReference>
<evidence type="ECO:0000313" key="1">
    <source>
        <dbReference type="EMBL" id="MPC59078.1"/>
    </source>
</evidence>
<accession>A0A5B7GPW2</accession>
<proteinExistence type="predicted"/>
<organism evidence="1 2">
    <name type="scientific">Portunus trituberculatus</name>
    <name type="common">Swimming crab</name>
    <name type="synonym">Neptunus trituberculatus</name>
    <dbReference type="NCBI Taxonomy" id="210409"/>
    <lineage>
        <taxon>Eukaryota</taxon>
        <taxon>Metazoa</taxon>
        <taxon>Ecdysozoa</taxon>
        <taxon>Arthropoda</taxon>
        <taxon>Crustacea</taxon>
        <taxon>Multicrustacea</taxon>
        <taxon>Malacostraca</taxon>
        <taxon>Eumalacostraca</taxon>
        <taxon>Eucarida</taxon>
        <taxon>Decapoda</taxon>
        <taxon>Pleocyemata</taxon>
        <taxon>Brachyura</taxon>
        <taxon>Eubrachyura</taxon>
        <taxon>Portunoidea</taxon>
        <taxon>Portunidae</taxon>
        <taxon>Portuninae</taxon>
        <taxon>Portunus</taxon>
    </lineage>
</organism>